<reference evidence="1 3" key="2">
    <citation type="journal article" date="2013" name="Nature">
        <title>Insights into bilaterian evolution from three spiralian genomes.</title>
        <authorList>
            <person name="Simakov O."/>
            <person name="Marletaz F."/>
            <person name="Cho S.J."/>
            <person name="Edsinger-Gonzales E."/>
            <person name="Havlak P."/>
            <person name="Hellsten U."/>
            <person name="Kuo D.H."/>
            <person name="Larsson T."/>
            <person name="Lv J."/>
            <person name="Arendt D."/>
            <person name="Savage R."/>
            <person name="Osoegawa K."/>
            <person name="de Jong P."/>
            <person name="Grimwood J."/>
            <person name="Chapman J.A."/>
            <person name="Shapiro H."/>
            <person name="Aerts A."/>
            <person name="Otillar R.P."/>
            <person name="Terry A.Y."/>
            <person name="Boore J.L."/>
            <person name="Grigoriev I.V."/>
            <person name="Lindberg D.R."/>
            <person name="Seaver E.C."/>
            <person name="Weisblat D.A."/>
            <person name="Putnam N.H."/>
            <person name="Rokhsar D.S."/>
        </authorList>
    </citation>
    <scope>NUCLEOTIDE SEQUENCE</scope>
</reference>
<dbReference type="EMBL" id="KB097736">
    <property type="protein sequence ID" value="ESN90933.1"/>
    <property type="molecule type" value="Genomic_DNA"/>
</dbReference>
<reference evidence="3" key="1">
    <citation type="submission" date="2012-12" db="EMBL/GenBank/DDBJ databases">
        <authorList>
            <person name="Hellsten U."/>
            <person name="Grimwood J."/>
            <person name="Chapman J.A."/>
            <person name="Shapiro H."/>
            <person name="Aerts A."/>
            <person name="Otillar R.P."/>
            <person name="Terry A.Y."/>
            <person name="Boore J.L."/>
            <person name="Simakov O."/>
            <person name="Marletaz F."/>
            <person name="Cho S.-J."/>
            <person name="Edsinger-Gonzales E."/>
            <person name="Havlak P."/>
            <person name="Kuo D.-H."/>
            <person name="Larsson T."/>
            <person name="Lv J."/>
            <person name="Arendt D."/>
            <person name="Savage R."/>
            <person name="Osoegawa K."/>
            <person name="de Jong P."/>
            <person name="Lindberg D.R."/>
            <person name="Seaver E.C."/>
            <person name="Weisblat D.A."/>
            <person name="Putnam N.H."/>
            <person name="Grigoriev I.V."/>
            <person name="Rokhsar D.S."/>
        </authorList>
    </citation>
    <scope>NUCLEOTIDE SEQUENCE</scope>
</reference>
<proteinExistence type="predicted"/>
<dbReference type="KEGG" id="hro:HELRODRAFT_182399"/>
<dbReference type="RefSeq" id="XP_009030919.1">
    <property type="nucleotide sequence ID" value="XM_009032671.1"/>
</dbReference>
<dbReference type="HOGENOM" id="CLU_2099522_0_0_1"/>
<accession>T1FI51</accession>
<keyword evidence="3" id="KW-1185">Reference proteome</keyword>
<reference evidence="2" key="3">
    <citation type="submission" date="2015-06" db="UniProtKB">
        <authorList>
            <consortium name="EnsemblMetazoa"/>
        </authorList>
    </citation>
    <scope>IDENTIFICATION</scope>
</reference>
<protein>
    <submittedName>
        <fullName evidence="1 2">Uncharacterized protein</fullName>
    </submittedName>
</protein>
<dbReference type="EMBL" id="AMQM01008184">
    <property type="status" value="NOT_ANNOTATED_CDS"/>
    <property type="molecule type" value="Genomic_DNA"/>
</dbReference>
<gene>
    <name evidence="2" type="primary">20208500</name>
    <name evidence="1" type="ORF">HELRODRAFT_182399</name>
</gene>
<dbReference type="InParanoid" id="T1FI51"/>
<evidence type="ECO:0000313" key="2">
    <source>
        <dbReference type="EnsemblMetazoa" id="HelroP182399"/>
    </source>
</evidence>
<dbReference type="AlphaFoldDB" id="T1FI51"/>
<dbReference type="CTD" id="20208500"/>
<evidence type="ECO:0000313" key="3">
    <source>
        <dbReference type="Proteomes" id="UP000015101"/>
    </source>
</evidence>
<dbReference type="GeneID" id="20208500"/>
<dbReference type="Proteomes" id="UP000015101">
    <property type="component" value="Unassembled WGS sequence"/>
</dbReference>
<organism evidence="2 3">
    <name type="scientific">Helobdella robusta</name>
    <name type="common">Californian leech</name>
    <dbReference type="NCBI Taxonomy" id="6412"/>
    <lineage>
        <taxon>Eukaryota</taxon>
        <taxon>Metazoa</taxon>
        <taxon>Spiralia</taxon>
        <taxon>Lophotrochozoa</taxon>
        <taxon>Annelida</taxon>
        <taxon>Clitellata</taxon>
        <taxon>Hirudinea</taxon>
        <taxon>Rhynchobdellida</taxon>
        <taxon>Glossiphoniidae</taxon>
        <taxon>Helobdella</taxon>
    </lineage>
</organism>
<dbReference type="EnsemblMetazoa" id="HelroT182399">
    <property type="protein sequence ID" value="HelroP182399"/>
    <property type="gene ID" value="HelroG182399"/>
</dbReference>
<sequence>MYMDQFQKNQHSTLMTAYTELLKRDSKYGMTEKEVDILANNLTCDVTLLADQLNEVTSVTVEQVYDLMKDLQKRYYSSIVEPNKIQKTNLSLHSFGVLLKGRIVQDKFIEILIEWI</sequence>
<evidence type="ECO:0000313" key="1">
    <source>
        <dbReference type="EMBL" id="ESN90933.1"/>
    </source>
</evidence>
<name>T1FI51_HELRO</name>